<feature type="region of interest" description="Disordered" evidence="1">
    <location>
        <begin position="390"/>
        <end position="412"/>
    </location>
</feature>
<gene>
    <name evidence="3" type="ORF">KFL_003450100</name>
</gene>
<dbReference type="SUPFAM" id="SSF54373">
    <property type="entry name" value="FAD-linked reductases, C-terminal domain"/>
    <property type="match status" value="1"/>
</dbReference>
<reference evidence="3 4" key="1">
    <citation type="journal article" date="2014" name="Nat. Commun.">
        <title>Klebsormidium flaccidum genome reveals primary factors for plant terrestrial adaptation.</title>
        <authorList>
            <person name="Hori K."/>
            <person name="Maruyama F."/>
            <person name="Fujisawa T."/>
            <person name="Togashi T."/>
            <person name="Yamamoto N."/>
            <person name="Seo M."/>
            <person name="Sato S."/>
            <person name="Yamada T."/>
            <person name="Mori H."/>
            <person name="Tajima N."/>
            <person name="Moriyama T."/>
            <person name="Ikeuchi M."/>
            <person name="Watanabe M."/>
            <person name="Wada H."/>
            <person name="Kobayashi K."/>
            <person name="Saito M."/>
            <person name="Masuda T."/>
            <person name="Sasaki-Sekimoto Y."/>
            <person name="Mashiguchi K."/>
            <person name="Awai K."/>
            <person name="Shimojima M."/>
            <person name="Masuda S."/>
            <person name="Iwai M."/>
            <person name="Nobusawa T."/>
            <person name="Narise T."/>
            <person name="Kondo S."/>
            <person name="Saito H."/>
            <person name="Sato R."/>
            <person name="Murakawa M."/>
            <person name="Ihara Y."/>
            <person name="Oshima-Yamada Y."/>
            <person name="Ohtaka K."/>
            <person name="Satoh M."/>
            <person name="Sonobe K."/>
            <person name="Ishii M."/>
            <person name="Ohtani R."/>
            <person name="Kanamori-Sato M."/>
            <person name="Honoki R."/>
            <person name="Miyazaki D."/>
            <person name="Mochizuki H."/>
            <person name="Umetsu J."/>
            <person name="Higashi K."/>
            <person name="Shibata D."/>
            <person name="Kamiya Y."/>
            <person name="Sato N."/>
            <person name="Nakamura Y."/>
            <person name="Tabata S."/>
            <person name="Ida S."/>
            <person name="Kurokawa K."/>
            <person name="Ohta H."/>
        </authorList>
    </citation>
    <scope>NUCLEOTIDE SEQUENCE [LARGE SCALE GENOMIC DNA]</scope>
    <source>
        <strain evidence="3 4">NIES-2285</strain>
    </source>
</reference>
<dbReference type="InterPro" id="IPR053212">
    <property type="entry name" value="DHP_3-monooxygenase"/>
</dbReference>
<feature type="domain" description="2,6-dihydroxypyridine 3-monooxygenase substrate binding" evidence="2">
    <location>
        <begin position="172"/>
        <end position="300"/>
    </location>
</feature>
<accession>A0A1Y1I8M1</accession>
<organism evidence="3 4">
    <name type="scientific">Klebsormidium nitens</name>
    <name type="common">Green alga</name>
    <name type="synonym">Ulothrix nitens</name>
    <dbReference type="NCBI Taxonomy" id="105231"/>
    <lineage>
        <taxon>Eukaryota</taxon>
        <taxon>Viridiplantae</taxon>
        <taxon>Streptophyta</taxon>
        <taxon>Klebsormidiophyceae</taxon>
        <taxon>Klebsormidiales</taxon>
        <taxon>Klebsormidiaceae</taxon>
        <taxon>Klebsormidium</taxon>
    </lineage>
</organism>
<dbReference type="SUPFAM" id="SSF51905">
    <property type="entry name" value="FAD/NAD(P)-binding domain"/>
    <property type="match status" value="1"/>
</dbReference>
<keyword evidence="4" id="KW-1185">Reference proteome</keyword>
<sequence length="412" mass="45030">MARHAAASSLDVVVGGGSLAGLSAALLLLRAGHNVQLYERSPTQDRSHRGAGIVLQRHVLDFFRVMDLAPPDAMSVRCERRQYLDREGGVTRKEDYTQRMTSWSVLYKALKDAFPVDRYHSGSPVSGFSEDKNQVEVQLEGGASVPADLFVAADGPRSVVRHQLLPDVEKRYAGYVAWRGVVPERELPANVAATLMGRFTFFHGPGTQILSYLIPGPGGSLAPGERDMNWVWYWNYPTDAELAPVLTDAGGQRHADALPGDRLRPQVWEQQKERARAHLPPQFAQLVALTRQPFVQTINDLAVPAMAHGRVALIGEAAFIPRPHTAASADQAFANALGLGEAMASVAPSEVPSVLKRWEAEQMQYGQYLQELGQTLGNRSQFGDPRQVLDLSKLKNRGRPADAPMGTARSGS</sequence>
<dbReference type="PANTHER" id="PTHR47469">
    <property type="entry name" value="MONOOXYGENASE-LIKE"/>
    <property type="match status" value="1"/>
</dbReference>
<dbReference type="AlphaFoldDB" id="A0A1Y1I8M1"/>
<evidence type="ECO:0000259" key="2">
    <source>
        <dbReference type="Pfam" id="PF22607"/>
    </source>
</evidence>
<dbReference type="Proteomes" id="UP000054558">
    <property type="component" value="Unassembled WGS sequence"/>
</dbReference>
<evidence type="ECO:0000256" key="1">
    <source>
        <dbReference type="SAM" id="MobiDB-lite"/>
    </source>
</evidence>
<dbReference type="NCBIfam" id="NF005566">
    <property type="entry name" value="PRK07236.1"/>
    <property type="match status" value="1"/>
</dbReference>
<protein>
    <recommendedName>
        <fullName evidence="2">2,6-dihydroxypyridine 3-monooxygenase substrate binding domain-containing protein</fullName>
    </recommendedName>
</protein>
<proteinExistence type="predicted"/>
<dbReference type="OMA" id="FTFYHAP"/>
<evidence type="ECO:0000313" key="4">
    <source>
        <dbReference type="Proteomes" id="UP000054558"/>
    </source>
</evidence>
<name>A0A1Y1I8M1_KLENI</name>
<dbReference type="STRING" id="105231.A0A1Y1I8M1"/>
<dbReference type="PANTHER" id="PTHR47469:SF2">
    <property type="entry name" value="OS06G0597600 PROTEIN"/>
    <property type="match status" value="1"/>
</dbReference>
<dbReference type="Pfam" id="PF22607">
    <property type="entry name" value="FAD_binding-like"/>
    <property type="match status" value="1"/>
</dbReference>
<dbReference type="OrthoDB" id="507578at2759"/>
<dbReference type="EMBL" id="DF237294">
    <property type="protein sequence ID" value="GAQ87324.1"/>
    <property type="molecule type" value="Genomic_DNA"/>
</dbReference>
<dbReference type="InterPro" id="IPR036188">
    <property type="entry name" value="FAD/NAD-bd_sf"/>
</dbReference>
<dbReference type="InterPro" id="IPR054707">
    <property type="entry name" value="DhpH_subs-bd"/>
</dbReference>
<dbReference type="PRINTS" id="PR00420">
    <property type="entry name" value="RNGMNOXGNASE"/>
</dbReference>
<dbReference type="Gene3D" id="3.50.50.60">
    <property type="entry name" value="FAD/NAD(P)-binding domain"/>
    <property type="match status" value="2"/>
</dbReference>
<evidence type="ECO:0000313" key="3">
    <source>
        <dbReference type="EMBL" id="GAQ87324.1"/>
    </source>
</evidence>